<dbReference type="InterPro" id="IPR045078">
    <property type="entry name" value="TST/MPST-like"/>
</dbReference>
<feature type="domain" description="Rhodanese" evidence="3">
    <location>
        <begin position="194"/>
        <end position="291"/>
    </location>
</feature>
<dbReference type="RefSeq" id="WP_108594659.1">
    <property type="nucleotide sequence ID" value="NZ_CP028913.1"/>
</dbReference>
<dbReference type="PANTHER" id="PTHR11364:SF27">
    <property type="entry name" value="SULFURTRANSFERASE"/>
    <property type="match status" value="1"/>
</dbReference>
<dbReference type="InterPro" id="IPR001763">
    <property type="entry name" value="Rhodanese-like_dom"/>
</dbReference>
<protein>
    <submittedName>
        <fullName evidence="4">Sulfurtransferase</fullName>
    </submittedName>
</protein>
<evidence type="ECO:0000256" key="1">
    <source>
        <dbReference type="ARBA" id="ARBA00022679"/>
    </source>
</evidence>
<organism evidence="4 5">
    <name type="scientific">Agromyces badenianii</name>
    <dbReference type="NCBI Taxonomy" id="2080742"/>
    <lineage>
        <taxon>Bacteria</taxon>
        <taxon>Bacillati</taxon>
        <taxon>Actinomycetota</taxon>
        <taxon>Actinomycetes</taxon>
        <taxon>Micrococcales</taxon>
        <taxon>Microbacteriaceae</taxon>
        <taxon>Agromyces</taxon>
    </lineage>
</organism>
<dbReference type="GO" id="GO:0004792">
    <property type="term" value="F:thiosulfate-cyanide sulfurtransferase activity"/>
    <property type="evidence" value="ECO:0007669"/>
    <property type="project" value="TreeGrafter"/>
</dbReference>
<dbReference type="Gene3D" id="3.40.250.10">
    <property type="entry name" value="Rhodanese-like domain"/>
    <property type="match status" value="2"/>
</dbReference>
<accession>A0A2S0WU69</accession>
<keyword evidence="2" id="KW-0677">Repeat</keyword>
<dbReference type="Pfam" id="PF00581">
    <property type="entry name" value="Rhodanese"/>
    <property type="match status" value="2"/>
</dbReference>
<dbReference type="EMBL" id="CP028913">
    <property type="protein sequence ID" value="AWB94838.1"/>
    <property type="molecule type" value="Genomic_DNA"/>
</dbReference>
<dbReference type="OrthoDB" id="9770030at2"/>
<evidence type="ECO:0000313" key="4">
    <source>
        <dbReference type="EMBL" id="AWB94838.1"/>
    </source>
</evidence>
<feature type="domain" description="Rhodanese" evidence="3">
    <location>
        <begin position="56"/>
        <end position="147"/>
    </location>
</feature>
<evidence type="ECO:0000313" key="5">
    <source>
        <dbReference type="Proteomes" id="UP000244729"/>
    </source>
</evidence>
<dbReference type="CDD" id="cd01448">
    <property type="entry name" value="TST_Repeat_1"/>
    <property type="match status" value="1"/>
</dbReference>
<dbReference type="SUPFAM" id="SSF52821">
    <property type="entry name" value="Rhodanese/Cell cycle control phosphatase"/>
    <property type="match status" value="2"/>
</dbReference>
<dbReference type="SMART" id="SM00450">
    <property type="entry name" value="RHOD"/>
    <property type="match status" value="2"/>
</dbReference>
<evidence type="ECO:0000259" key="3">
    <source>
        <dbReference type="PROSITE" id="PS50206"/>
    </source>
</evidence>
<name>A0A2S0WU69_9MICO</name>
<sequence length="295" mass="31020">MTAPALQLPGPLVTAAWLAEHLGDERLVVVDASVLGVETPAGFSWLSGLDDYLIDGHVPGAVFAELLEEFSDTAGRFTFTRPDLERLEQAARAVGIDDAATVVVYDTAIGHWAARLWWLLSSAGFARVAVLDGGLTAWRAAGGALETGFQEPRAAGVNTLAPIEGYWADIDEVRRIVEGESEAALVCALPPSDFSGETGRRARRGHIPRSVNVPVGSVVDRDSRTQLHGPALTERLAPATASGAARVVVYCGAGIAAAGTGFALRRAGHTDVAVYDGSLEEWTADPEAPLVTLES</sequence>
<keyword evidence="5" id="KW-1185">Reference proteome</keyword>
<evidence type="ECO:0000256" key="2">
    <source>
        <dbReference type="ARBA" id="ARBA00022737"/>
    </source>
</evidence>
<gene>
    <name evidence="4" type="ORF">DCE93_03500</name>
</gene>
<dbReference type="KEGG" id="agm:DCE93_03500"/>
<proteinExistence type="predicted"/>
<keyword evidence="1 4" id="KW-0808">Transferase</keyword>
<dbReference type="AlphaFoldDB" id="A0A2S0WU69"/>
<reference evidence="4 5" key="1">
    <citation type="submission" date="2018-04" db="EMBL/GenBank/DDBJ databases">
        <authorList>
            <person name="Li J."/>
        </authorList>
    </citation>
    <scope>NUCLEOTIDE SEQUENCE [LARGE SCALE GENOMIC DNA]</scope>
    <source>
        <strain evidence="5">30A</strain>
    </source>
</reference>
<dbReference type="PROSITE" id="PS50206">
    <property type="entry name" value="RHODANESE_3"/>
    <property type="match status" value="2"/>
</dbReference>
<dbReference type="Proteomes" id="UP000244729">
    <property type="component" value="Chromosome"/>
</dbReference>
<dbReference type="InterPro" id="IPR036873">
    <property type="entry name" value="Rhodanese-like_dom_sf"/>
</dbReference>
<dbReference type="PANTHER" id="PTHR11364">
    <property type="entry name" value="THIOSULFATE SULFERTANSFERASE"/>
    <property type="match status" value="1"/>
</dbReference>